<dbReference type="Pfam" id="PF20209">
    <property type="entry name" value="DUF6570"/>
    <property type="match status" value="1"/>
</dbReference>
<protein>
    <recommendedName>
        <fullName evidence="6">Helitron helicase-like domain-containing protein</fullName>
    </recommendedName>
</protein>
<feature type="domain" description="Helitron helicase-like" evidence="2">
    <location>
        <begin position="233"/>
        <end position="457"/>
    </location>
</feature>
<sequence>MIKVRRSRVRDALVWLKRYNPLYRDVIISEERLEQLPIEGIPEEIRSTAKYLTDLDMVMKEHESYVPDQQIDEATPDNADPESHPTYGINDVVECESESDSDSGSIDAQGEVYGPYFHKGATEHECTDTGTVVVPLQAQGVVDVTGRSITDSEILAHAFANTALNRPGNQNLLIKRGSAFINEYVRYDPVTGEHNDGGPSNPNHLLGCFPWLFPFGCGGFEVDRQINVPYETHTRWALLYSDKQFRLDHQFIFQVFGVMQKRAVCRAASLHITRPFFQRNQNAIAHLTERDFLQASEEEIANRPISNPIMRSLREEVSTVQVQIAGTDESCIGIRRKIWGATAMFGPPSIWLTINPSDIHDPIAQVLAGEDINLNEFNPHVGPTTSQRALNIAKDPLAAAEFFHRVVMAMLEDVFGIAGAKGVSHVKRRKGILGTIQGYVGTVEAQCRGTLHLHCVIWLEGAPSTSEMAAVLQEPAFCERVREFIRAHISADVGDMNAEEFLQLPRRPDISYSRPLDPSNPDFEIQCKERERLLARSVQVHKCSPNTCLRTINGRLMCKRRAPFELSSREWITPDGRWGPKRTCGYVNNYN</sequence>
<dbReference type="InterPro" id="IPR046700">
    <property type="entry name" value="DUF6570"/>
</dbReference>
<feature type="region of interest" description="Disordered" evidence="1">
    <location>
        <begin position="67"/>
        <end position="86"/>
    </location>
</feature>
<dbReference type="InterPro" id="IPR025476">
    <property type="entry name" value="Helitron_helicase-like"/>
</dbReference>
<feature type="domain" description="DUF6570" evidence="3">
    <location>
        <begin position="2"/>
        <end position="34"/>
    </location>
</feature>
<evidence type="ECO:0008006" key="6">
    <source>
        <dbReference type="Google" id="ProtNLM"/>
    </source>
</evidence>
<reference evidence="4" key="1">
    <citation type="submission" date="2022-07" db="EMBL/GenBank/DDBJ databases">
        <title>Genome Sequence of Leucocoprinus birnbaumii.</title>
        <authorList>
            <person name="Buettner E."/>
        </authorList>
    </citation>
    <scope>NUCLEOTIDE SEQUENCE</scope>
    <source>
        <strain evidence="4">VT141</strain>
    </source>
</reference>
<proteinExistence type="predicted"/>
<organism evidence="4 5">
    <name type="scientific">Leucocoprinus birnbaumii</name>
    <dbReference type="NCBI Taxonomy" id="56174"/>
    <lineage>
        <taxon>Eukaryota</taxon>
        <taxon>Fungi</taxon>
        <taxon>Dikarya</taxon>
        <taxon>Basidiomycota</taxon>
        <taxon>Agaricomycotina</taxon>
        <taxon>Agaricomycetes</taxon>
        <taxon>Agaricomycetidae</taxon>
        <taxon>Agaricales</taxon>
        <taxon>Agaricineae</taxon>
        <taxon>Agaricaceae</taxon>
        <taxon>Leucocoprinus</taxon>
    </lineage>
</organism>
<dbReference type="Proteomes" id="UP001213000">
    <property type="component" value="Unassembled WGS sequence"/>
</dbReference>
<evidence type="ECO:0000313" key="5">
    <source>
        <dbReference type="Proteomes" id="UP001213000"/>
    </source>
</evidence>
<comment type="caution">
    <text evidence="4">The sequence shown here is derived from an EMBL/GenBank/DDBJ whole genome shotgun (WGS) entry which is preliminary data.</text>
</comment>
<evidence type="ECO:0000256" key="1">
    <source>
        <dbReference type="SAM" id="MobiDB-lite"/>
    </source>
</evidence>
<evidence type="ECO:0000313" key="4">
    <source>
        <dbReference type="EMBL" id="KAJ3567966.1"/>
    </source>
</evidence>
<gene>
    <name evidence="4" type="ORF">NP233_g6020</name>
</gene>
<keyword evidence="5" id="KW-1185">Reference proteome</keyword>
<name>A0AAD5YRC2_9AGAR</name>
<accession>A0AAD5YRC2</accession>
<evidence type="ECO:0000259" key="2">
    <source>
        <dbReference type="Pfam" id="PF14214"/>
    </source>
</evidence>
<dbReference type="AlphaFoldDB" id="A0AAD5YRC2"/>
<evidence type="ECO:0000259" key="3">
    <source>
        <dbReference type="Pfam" id="PF20209"/>
    </source>
</evidence>
<dbReference type="Pfam" id="PF14214">
    <property type="entry name" value="Helitron_like_N"/>
    <property type="match status" value="1"/>
</dbReference>
<dbReference type="EMBL" id="JANIEX010000376">
    <property type="protein sequence ID" value="KAJ3567966.1"/>
    <property type="molecule type" value="Genomic_DNA"/>
</dbReference>